<dbReference type="EMBL" id="CP000155">
    <property type="protein sequence ID" value="ABC32262.1"/>
    <property type="molecule type" value="Genomic_DNA"/>
</dbReference>
<dbReference type="Proteomes" id="UP000000238">
    <property type="component" value="Chromosome"/>
</dbReference>
<evidence type="ECO:0000313" key="2">
    <source>
        <dbReference type="Proteomes" id="UP000000238"/>
    </source>
</evidence>
<sequence length="38" mass="4552">MSSLHKRAERLEPQFYYSEPERYQILVAWLMIGRAPAN</sequence>
<reference evidence="1 2" key="1">
    <citation type="journal article" date="2005" name="Nucleic Acids Res.">
        <title>Genomic blueprint of Hahella chejuensis, a marine microbe producing an algicidal agent.</title>
        <authorList>
            <person name="Jeong H."/>
            <person name="Yim J.H."/>
            <person name="Lee C."/>
            <person name="Choi S.-H."/>
            <person name="Park Y.K."/>
            <person name="Yoon S.H."/>
            <person name="Hur C.-G."/>
            <person name="Kang H.-Y."/>
            <person name="Kim D."/>
            <person name="Lee H.H."/>
            <person name="Park K.H."/>
            <person name="Park S.-H."/>
            <person name="Park H.-S."/>
            <person name="Lee H.K."/>
            <person name="Oh T.K."/>
            <person name="Kim J.F."/>
        </authorList>
    </citation>
    <scope>NUCLEOTIDE SEQUENCE [LARGE SCALE GENOMIC DNA]</scope>
    <source>
        <strain evidence="1 2">KCTC 2396</strain>
    </source>
</reference>
<name>Q2SAR2_HAHCH</name>
<dbReference type="HOGENOM" id="CLU_3328565_0_0_6"/>
<evidence type="ECO:0000313" key="1">
    <source>
        <dbReference type="EMBL" id="ABC32262.1"/>
    </source>
</evidence>
<keyword evidence="2" id="KW-1185">Reference proteome</keyword>
<proteinExistence type="predicted"/>
<dbReference type="KEGG" id="hch:HCH_05603"/>
<accession>Q2SAR2</accession>
<gene>
    <name evidence="1" type="ordered locus">HCH_05603</name>
</gene>
<protein>
    <submittedName>
        <fullName evidence="1">Uncharacterized protein</fullName>
    </submittedName>
</protein>
<organism evidence="1 2">
    <name type="scientific">Hahella chejuensis (strain KCTC 2396)</name>
    <dbReference type="NCBI Taxonomy" id="349521"/>
    <lineage>
        <taxon>Bacteria</taxon>
        <taxon>Pseudomonadati</taxon>
        <taxon>Pseudomonadota</taxon>
        <taxon>Gammaproteobacteria</taxon>
        <taxon>Oceanospirillales</taxon>
        <taxon>Hahellaceae</taxon>
        <taxon>Hahella</taxon>
    </lineage>
</organism>
<dbReference type="AlphaFoldDB" id="Q2SAR2"/>